<dbReference type="EMBL" id="CP051139">
    <property type="protein sequence ID" value="QIW96552.1"/>
    <property type="molecule type" value="Genomic_DNA"/>
</dbReference>
<dbReference type="GO" id="GO:0050104">
    <property type="term" value="F:L-gulonate 3-dehydrogenase activity"/>
    <property type="evidence" value="ECO:0007669"/>
    <property type="project" value="UniProtKB-EC"/>
</dbReference>
<comment type="similarity">
    <text evidence="2">Belongs to the 3-hydroxyacyl-CoA dehydrogenase family.</text>
</comment>
<evidence type="ECO:0000256" key="8">
    <source>
        <dbReference type="ARBA" id="ARBA00038962"/>
    </source>
</evidence>
<evidence type="ECO:0000256" key="9">
    <source>
        <dbReference type="ARBA" id="ARBA00042709"/>
    </source>
</evidence>
<evidence type="ECO:0000256" key="5">
    <source>
        <dbReference type="ARBA" id="ARBA00022553"/>
    </source>
</evidence>
<keyword evidence="6" id="KW-0560">Oxidoreductase</keyword>
<keyword evidence="14" id="KW-1185">Reference proteome</keyword>
<evidence type="ECO:0000256" key="6">
    <source>
        <dbReference type="ARBA" id="ARBA00023002"/>
    </source>
</evidence>
<evidence type="ECO:0000256" key="7">
    <source>
        <dbReference type="ARBA" id="ARBA00023027"/>
    </source>
</evidence>
<gene>
    <name evidence="13" type="ORF">AMS68_002070</name>
</gene>
<evidence type="ECO:0000259" key="12">
    <source>
        <dbReference type="Pfam" id="PF02737"/>
    </source>
</evidence>
<keyword evidence="4" id="KW-0963">Cytoplasm</keyword>
<dbReference type="Pfam" id="PF02737">
    <property type="entry name" value="3HCDH_N"/>
    <property type="match status" value="1"/>
</dbReference>
<evidence type="ECO:0000256" key="4">
    <source>
        <dbReference type="ARBA" id="ARBA00022490"/>
    </source>
</evidence>
<dbReference type="GO" id="GO:0005737">
    <property type="term" value="C:cytoplasm"/>
    <property type="evidence" value="ECO:0007669"/>
    <property type="project" value="UniProtKB-SubCell"/>
</dbReference>
<dbReference type="InterPro" id="IPR006176">
    <property type="entry name" value="3-OHacyl-CoA_DH_NAD-bd"/>
</dbReference>
<feature type="domain" description="3-hydroxyacyl-CoA dehydrogenase NAD binding" evidence="12">
    <location>
        <begin position="7"/>
        <end position="179"/>
    </location>
</feature>
<dbReference type="SUPFAM" id="SSF51735">
    <property type="entry name" value="NAD(P)-binding Rossmann-fold domains"/>
    <property type="match status" value="1"/>
</dbReference>
<evidence type="ECO:0000256" key="10">
    <source>
        <dbReference type="PIRSR" id="PIRSR000105-1"/>
    </source>
</evidence>
<evidence type="ECO:0000256" key="2">
    <source>
        <dbReference type="ARBA" id="ARBA00009463"/>
    </source>
</evidence>
<evidence type="ECO:0000313" key="14">
    <source>
        <dbReference type="Proteomes" id="UP000503462"/>
    </source>
</evidence>
<dbReference type="InterPro" id="IPR008927">
    <property type="entry name" value="6-PGluconate_DH-like_C_sf"/>
</dbReference>
<dbReference type="AlphaFoldDB" id="A0A6H0XPA7"/>
<evidence type="ECO:0000256" key="3">
    <source>
        <dbReference type="ARBA" id="ARBA00011738"/>
    </source>
</evidence>
<feature type="domain" description="3-hydroxyacyl-CoA dehydrogenase C-terminal" evidence="11">
    <location>
        <begin position="183"/>
        <end position="252"/>
    </location>
</feature>
<keyword evidence="7" id="KW-0520">NAD</keyword>
<reference evidence="13 14" key="1">
    <citation type="journal article" date="2016" name="Sci. Rep.">
        <title>Peltaster fructicola genome reveals evolution from an invasive phytopathogen to an ectophytic parasite.</title>
        <authorList>
            <person name="Xu C."/>
            <person name="Chen H."/>
            <person name="Gleason M.L."/>
            <person name="Xu J.R."/>
            <person name="Liu H."/>
            <person name="Zhang R."/>
            <person name="Sun G."/>
        </authorList>
    </citation>
    <scope>NUCLEOTIDE SEQUENCE [LARGE SCALE GENOMIC DNA]</scope>
    <source>
        <strain evidence="13 14">LNHT1506</strain>
    </source>
</reference>
<dbReference type="SUPFAM" id="SSF48179">
    <property type="entry name" value="6-phosphogluconate dehydrogenase C-terminal domain-like"/>
    <property type="match status" value="1"/>
</dbReference>
<feature type="site" description="Important for catalytic activity" evidence="10">
    <location>
        <position position="136"/>
    </location>
</feature>
<dbReference type="Pfam" id="PF00725">
    <property type="entry name" value="3HCDH"/>
    <property type="match status" value="1"/>
</dbReference>
<keyword evidence="5" id="KW-0597">Phosphoprotein</keyword>
<dbReference type="Gene3D" id="1.10.1040.10">
    <property type="entry name" value="N-(1-d-carboxylethyl)-l-norvaline Dehydrogenase, domain 2"/>
    <property type="match status" value="1"/>
</dbReference>
<organism evidence="13 14">
    <name type="scientific">Peltaster fructicola</name>
    <dbReference type="NCBI Taxonomy" id="286661"/>
    <lineage>
        <taxon>Eukaryota</taxon>
        <taxon>Fungi</taxon>
        <taxon>Dikarya</taxon>
        <taxon>Ascomycota</taxon>
        <taxon>Pezizomycotina</taxon>
        <taxon>Dothideomycetes</taxon>
        <taxon>Dothideomycetes incertae sedis</taxon>
        <taxon>Peltaster</taxon>
    </lineage>
</organism>
<sequence>MSTARDKIAIIGSGTIGLSFAALHLRQNPAAEVVIFDTRHDLDVYSKRNLPGYLLDADATECMQRLSIASTLEEAVKNADIVQEQGPEDPDFKVTIWSQIEQHAPETALLWSSTSGIPASMQSREMQDKTRLLVVHPFNPPHIMPLLEVVPSPLSSGDIVTRTVAYWKKLGRAPVVLRQECKGFVANRLAFALLREACSLVTQGVVSVEELDEIVQTSMGPRWAIAGPFKSYHAGGGEGGLKSFMAKLGGTIQEVWKTSEEDIRSGDIKIGSSWQDLVCMQADEAYGEIDIAERDDKTRRVLAAVQGESSNGY</sequence>
<dbReference type="PANTHER" id="PTHR48075">
    <property type="entry name" value="3-HYDROXYACYL-COA DEHYDROGENASE FAMILY PROTEIN"/>
    <property type="match status" value="1"/>
</dbReference>
<protein>
    <recommendedName>
        <fullName evidence="9">L-gulonate 3-dehydrogenase</fullName>
        <ecNumber evidence="8">1.1.1.45</ecNumber>
    </recommendedName>
    <alternativeName>
        <fullName evidence="9">L-gulonate 3-dehydrogenase</fullName>
    </alternativeName>
</protein>
<dbReference type="Proteomes" id="UP000503462">
    <property type="component" value="Chromosome 1"/>
</dbReference>
<comment type="subunit">
    <text evidence="3">Homodimer.</text>
</comment>
<dbReference type="GO" id="GO:0070403">
    <property type="term" value="F:NAD+ binding"/>
    <property type="evidence" value="ECO:0007669"/>
    <property type="project" value="InterPro"/>
</dbReference>
<accession>A0A6H0XPA7</accession>
<dbReference type="InterPro" id="IPR022694">
    <property type="entry name" value="3-OHacyl-CoA_DH"/>
</dbReference>
<comment type="subcellular location">
    <subcellularLocation>
        <location evidence="1">Cytoplasm</location>
    </subcellularLocation>
</comment>
<evidence type="ECO:0000259" key="11">
    <source>
        <dbReference type="Pfam" id="PF00725"/>
    </source>
</evidence>
<dbReference type="InterPro" id="IPR006180">
    <property type="entry name" value="3-OHacyl-CoA_DH_CS"/>
</dbReference>
<evidence type="ECO:0000313" key="13">
    <source>
        <dbReference type="EMBL" id="QIW96552.1"/>
    </source>
</evidence>
<proteinExistence type="inferred from homology"/>
<dbReference type="PANTHER" id="PTHR48075:SF1">
    <property type="entry name" value="LAMBDA-CRYSTALLIN HOMOLOG"/>
    <property type="match status" value="1"/>
</dbReference>
<dbReference type="InterPro" id="IPR013328">
    <property type="entry name" value="6PGD_dom2"/>
</dbReference>
<dbReference type="InterPro" id="IPR036291">
    <property type="entry name" value="NAD(P)-bd_dom_sf"/>
</dbReference>
<dbReference type="OrthoDB" id="2021159at2759"/>
<evidence type="ECO:0000256" key="1">
    <source>
        <dbReference type="ARBA" id="ARBA00004496"/>
    </source>
</evidence>
<dbReference type="PIRSF" id="PIRSF000105">
    <property type="entry name" value="HCDH"/>
    <property type="match status" value="1"/>
</dbReference>
<dbReference type="GO" id="GO:0006631">
    <property type="term" value="P:fatty acid metabolic process"/>
    <property type="evidence" value="ECO:0007669"/>
    <property type="project" value="InterPro"/>
</dbReference>
<dbReference type="PROSITE" id="PS00067">
    <property type="entry name" value="3HCDH"/>
    <property type="match status" value="1"/>
</dbReference>
<name>A0A6H0XPA7_9PEZI</name>
<dbReference type="EC" id="1.1.1.45" evidence="8"/>
<dbReference type="InterPro" id="IPR006108">
    <property type="entry name" value="3HC_DH_C"/>
</dbReference>
<dbReference type="Gene3D" id="3.40.50.720">
    <property type="entry name" value="NAD(P)-binding Rossmann-like Domain"/>
    <property type="match status" value="1"/>
</dbReference>